<name>A0AAD9MEP1_9PEZI</name>
<evidence type="ECO:0000313" key="3">
    <source>
        <dbReference type="Proteomes" id="UP001217918"/>
    </source>
</evidence>
<sequence length="268" mass="29198">MSSTPARLDPLVSHSMSISSEGQWTLVLSLTALLLSLTVLGHAAARHAAAYAAAPREVQAFVDAVDSSIAENESYEGDVAAVPALDDKLRLSRLLRAIQREGDDLREDLGRLMARGPDDRPRAVLRTAARVLWASWRADLADRTRRLDLLRMRFLVVHLAIVTAAANRPPPPPQQQQQQQQTGARLGEKSPVQQRAGPASGRLSRSLTDSVTAQLPLRRLQTPAIGHQEHTASPHRMGWAGVVQELQKSPRMHKRQASIDAAMAASSP</sequence>
<dbReference type="AlphaFoldDB" id="A0AAD9MEP1"/>
<feature type="region of interest" description="Disordered" evidence="1">
    <location>
        <begin position="166"/>
        <end position="209"/>
    </location>
</feature>
<comment type="caution">
    <text evidence="2">The sequence shown here is derived from an EMBL/GenBank/DDBJ whole genome shotgun (WGS) entry which is preliminary data.</text>
</comment>
<feature type="region of interest" description="Disordered" evidence="1">
    <location>
        <begin position="246"/>
        <end position="268"/>
    </location>
</feature>
<reference evidence="2" key="1">
    <citation type="journal article" date="2023" name="Mol. Plant Microbe Interact.">
        <title>Elucidating the Obligate Nature and Biological Capacity of an Invasive Fungal Corn Pathogen.</title>
        <authorList>
            <person name="MacCready J.S."/>
            <person name="Roggenkamp E.M."/>
            <person name="Gdanetz K."/>
            <person name="Chilvers M.I."/>
        </authorList>
    </citation>
    <scope>NUCLEOTIDE SEQUENCE</scope>
    <source>
        <strain evidence="2">PM02</strain>
    </source>
</reference>
<evidence type="ECO:0000313" key="2">
    <source>
        <dbReference type="EMBL" id="KAK2074309.1"/>
    </source>
</evidence>
<evidence type="ECO:0000256" key="1">
    <source>
        <dbReference type="SAM" id="MobiDB-lite"/>
    </source>
</evidence>
<protein>
    <submittedName>
        <fullName evidence="2">Uncharacterized protein</fullName>
    </submittedName>
</protein>
<dbReference type="Proteomes" id="UP001217918">
    <property type="component" value="Unassembled WGS sequence"/>
</dbReference>
<keyword evidence="3" id="KW-1185">Reference proteome</keyword>
<proteinExistence type="predicted"/>
<organism evidence="2 3">
    <name type="scientific">Phyllachora maydis</name>
    <dbReference type="NCBI Taxonomy" id="1825666"/>
    <lineage>
        <taxon>Eukaryota</taxon>
        <taxon>Fungi</taxon>
        <taxon>Dikarya</taxon>
        <taxon>Ascomycota</taxon>
        <taxon>Pezizomycotina</taxon>
        <taxon>Sordariomycetes</taxon>
        <taxon>Sordariomycetidae</taxon>
        <taxon>Phyllachorales</taxon>
        <taxon>Phyllachoraceae</taxon>
        <taxon>Phyllachora</taxon>
    </lineage>
</organism>
<accession>A0AAD9MEP1</accession>
<gene>
    <name evidence="2" type="ORF">P8C59_008526</name>
</gene>
<dbReference type="EMBL" id="JAQQPM010000008">
    <property type="protein sequence ID" value="KAK2074309.1"/>
    <property type="molecule type" value="Genomic_DNA"/>
</dbReference>